<dbReference type="PANTHER" id="PTHR30457">
    <property type="entry name" value="5'-NUCLEOTIDASE SURE"/>
    <property type="match status" value="1"/>
</dbReference>
<reference evidence="7 8" key="1">
    <citation type="submission" date="2017-05" db="EMBL/GenBank/DDBJ databases">
        <authorList>
            <person name="Varghese N."/>
            <person name="Submissions S."/>
        </authorList>
    </citation>
    <scope>NUCLEOTIDE SEQUENCE [LARGE SCALE GENOMIC DNA]</scope>
    <source>
        <strain evidence="7 8">DSM 25457</strain>
    </source>
</reference>
<evidence type="ECO:0000313" key="7">
    <source>
        <dbReference type="EMBL" id="SMP42457.1"/>
    </source>
</evidence>
<evidence type="ECO:0000256" key="5">
    <source>
        <dbReference type="ARBA" id="ARBA00022801"/>
    </source>
</evidence>
<dbReference type="EMBL" id="FXUG01000001">
    <property type="protein sequence ID" value="SMP42457.1"/>
    <property type="molecule type" value="Genomic_DNA"/>
</dbReference>
<dbReference type="InterPro" id="IPR030048">
    <property type="entry name" value="SurE"/>
</dbReference>
<keyword evidence="5" id="KW-0378">Hydrolase</keyword>
<evidence type="ECO:0000256" key="4">
    <source>
        <dbReference type="ARBA" id="ARBA00022723"/>
    </source>
</evidence>
<evidence type="ECO:0000256" key="1">
    <source>
        <dbReference type="ARBA" id="ARBA00000815"/>
    </source>
</evidence>
<comment type="catalytic activity">
    <reaction evidence="1">
        <text>a ribonucleoside 5'-phosphate + H2O = a ribonucleoside + phosphate</text>
        <dbReference type="Rhea" id="RHEA:12484"/>
        <dbReference type="ChEBI" id="CHEBI:15377"/>
        <dbReference type="ChEBI" id="CHEBI:18254"/>
        <dbReference type="ChEBI" id="CHEBI:43474"/>
        <dbReference type="ChEBI" id="CHEBI:58043"/>
        <dbReference type="EC" id="3.1.3.5"/>
    </reaction>
</comment>
<dbReference type="RefSeq" id="WP_283430973.1">
    <property type="nucleotide sequence ID" value="NZ_FXUG01000001.1"/>
</dbReference>
<evidence type="ECO:0000256" key="3">
    <source>
        <dbReference type="ARBA" id="ARBA00012643"/>
    </source>
</evidence>
<evidence type="ECO:0000256" key="2">
    <source>
        <dbReference type="ARBA" id="ARBA00011062"/>
    </source>
</evidence>
<accession>A0ABY1PQC4</accession>
<dbReference type="NCBIfam" id="TIGR00087">
    <property type="entry name" value="surE"/>
    <property type="match status" value="1"/>
</dbReference>
<dbReference type="Pfam" id="PF01975">
    <property type="entry name" value="SurE"/>
    <property type="match status" value="1"/>
</dbReference>
<keyword evidence="4" id="KW-0479">Metal-binding</keyword>
<dbReference type="Gene3D" id="3.40.1210.10">
    <property type="entry name" value="Survival protein SurE-like phosphatase/nucleotidase"/>
    <property type="match status" value="1"/>
</dbReference>
<dbReference type="NCBIfam" id="NF001493">
    <property type="entry name" value="PRK00346.2-3"/>
    <property type="match status" value="1"/>
</dbReference>
<dbReference type="InterPro" id="IPR002828">
    <property type="entry name" value="SurE-like_Pase/nucleotidase"/>
</dbReference>
<evidence type="ECO:0000313" key="8">
    <source>
        <dbReference type="Proteomes" id="UP001158067"/>
    </source>
</evidence>
<comment type="similarity">
    <text evidence="2">Belongs to the SurE nucleotidase family.</text>
</comment>
<keyword evidence="8" id="KW-1185">Reference proteome</keyword>
<feature type="domain" description="Survival protein SurE-like phosphatase/nucleotidase" evidence="6">
    <location>
        <begin position="3"/>
        <end position="194"/>
    </location>
</feature>
<gene>
    <name evidence="7" type="ORF">SAMN06265222_101786</name>
</gene>
<comment type="caution">
    <text evidence="7">The sequence shown here is derived from an EMBL/GenBank/DDBJ whole genome shotgun (WGS) entry which is preliminary data.</text>
</comment>
<proteinExistence type="inferred from homology"/>
<dbReference type="EC" id="3.1.3.5" evidence="3"/>
<protein>
    <recommendedName>
        <fullName evidence="3">5'-nucleotidase</fullName>
        <ecNumber evidence="3">3.1.3.5</ecNumber>
    </recommendedName>
</protein>
<evidence type="ECO:0000259" key="6">
    <source>
        <dbReference type="Pfam" id="PF01975"/>
    </source>
</evidence>
<sequence>MHVLLTNDDGFDAPGLKALSKSIRYWASQSELGSVQLTVVAPDQGRSECGHSVIRSGELKISETAKDWYAVSGTPVDCARVALNCICPDVDFVVSGINAGANVGIDILMSGTVAAAREAAIHGKPALAISHYRHPDIPKSWDHTPHWLTSVFDRFLQSSVNHSLPPAERSLNPAPESVQSPSPLWNVNLPAIPPDGETVPPIRTCFVDPIPLKRTGEIQPADTPATDSPLQETPVRLTSDFHGRQRQEGSDVQLCFSGSITISELTVF</sequence>
<organism evidence="7 8">
    <name type="scientific">Neorhodopirellula lusitana</name>
    <dbReference type="NCBI Taxonomy" id="445327"/>
    <lineage>
        <taxon>Bacteria</taxon>
        <taxon>Pseudomonadati</taxon>
        <taxon>Planctomycetota</taxon>
        <taxon>Planctomycetia</taxon>
        <taxon>Pirellulales</taxon>
        <taxon>Pirellulaceae</taxon>
        <taxon>Neorhodopirellula</taxon>
    </lineage>
</organism>
<name>A0ABY1PQC4_9BACT</name>
<dbReference type="PANTHER" id="PTHR30457:SF0">
    <property type="entry name" value="PHOSPHATASE, PUTATIVE (AFU_ORTHOLOGUE AFUA_4G01070)-RELATED"/>
    <property type="match status" value="1"/>
</dbReference>
<dbReference type="Proteomes" id="UP001158067">
    <property type="component" value="Unassembled WGS sequence"/>
</dbReference>
<dbReference type="InterPro" id="IPR036523">
    <property type="entry name" value="SurE-like_sf"/>
</dbReference>
<dbReference type="SUPFAM" id="SSF64167">
    <property type="entry name" value="SurE-like"/>
    <property type="match status" value="1"/>
</dbReference>